<dbReference type="Proteomes" id="UP001142078">
    <property type="component" value="Unassembled WGS sequence"/>
</dbReference>
<keyword evidence="1" id="KW-0812">Transmembrane</keyword>
<dbReference type="InterPro" id="IPR052913">
    <property type="entry name" value="Glycopeptide_resist_protein"/>
</dbReference>
<dbReference type="InterPro" id="IPR022029">
    <property type="entry name" value="YoaR-like_PG-bd"/>
</dbReference>
<evidence type="ECO:0000256" key="1">
    <source>
        <dbReference type="SAM" id="Phobius"/>
    </source>
</evidence>
<dbReference type="Pfam" id="PF12229">
    <property type="entry name" value="PG_binding_4"/>
    <property type="match status" value="1"/>
</dbReference>
<dbReference type="AlphaFoldDB" id="A0A9X2MHA2"/>
<keyword evidence="1" id="KW-1133">Transmembrane helix</keyword>
<evidence type="ECO:0000313" key="3">
    <source>
        <dbReference type="EMBL" id="MCR2043137.1"/>
    </source>
</evidence>
<sequence>MERTRKEDKKNIQIILYLSIAIVLFSIGFYGFYLVLSKETMYEGIKVEKINLSNMTKEEALKHIKKNKEESLTGKKMVLKFKDKSYNIELKDLGFYYDYEKAINKAYSIGRKGNIFARLKTISNTKKHGENIELKSGYDVKAVEKLVNKISEDINLESKNAVFHFNQGNMSVTEERIGRKVNKELLKEKIEGNIYKLEDIDIPVDNVNPKITKAQLNRINGIIGEFSTSFKNSSKDRKENIRISAKALDGRIVMPGEVFSFNESTGPRSKQKGYKEANIIVKGEFVPGLGGGVCQVSTTLYNALLLSNLNVTERHPHSLPVKYVPENKDAAVSYGSLDLKFKNDFDYPVYIHTKANEDHVYIYIYGNKKK</sequence>
<reference evidence="3" key="1">
    <citation type="submission" date="2022-07" db="EMBL/GenBank/DDBJ databases">
        <title>Enhanced cultured diversity of the mouse gut microbiota enables custom-made synthetic communities.</title>
        <authorList>
            <person name="Afrizal A."/>
        </authorList>
    </citation>
    <scope>NUCLEOTIDE SEQUENCE</scope>
    <source>
        <strain evidence="3">DSM 29482</strain>
    </source>
</reference>
<dbReference type="RefSeq" id="WP_050069745.1">
    <property type="nucleotide sequence ID" value="NZ_CABKTM010000018.1"/>
</dbReference>
<name>A0A9X2MHA2_9FIRM</name>
<organism evidence="3 4">
    <name type="scientific">Anaerosalibacter massiliensis</name>
    <dbReference type="NCBI Taxonomy" id="1347392"/>
    <lineage>
        <taxon>Bacteria</taxon>
        <taxon>Bacillati</taxon>
        <taxon>Bacillota</taxon>
        <taxon>Tissierellia</taxon>
        <taxon>Tissierellales</taxon>
        <taxon>Sporanaerobacteraceae</taxon>
        <taxon>Anaerosalibacter</taxon>
    </lineage>
</organism>
<proteinExistence type="predicted"/>
<dbReference type="PANTHER" id="PTHR35788:SF1">
    <property type="entry name" value="EXPORTED PROTEIN"/>
    <property type="match status" value="1"/>
</dbReference>
<accession>A0A9X2MHA2</accession>
<dbReference type="EMBL" id="JANJZL010000002">
    <property type="protein sequence ID" value="MCR2043137.1"/>
    <property type="molecule type" value="Genomic_DNA"/>
</dbReference>
<feature type="transmembrane region" description="Helical" evidence="1">
    <location>
        <begin position="12"/>
        <end position="36"/>
    </location>
</feature>
<comment type="caution">
    <text evidence="3">The sequence shown here is derived from an EMBL/GenBank/DDBJ whole genome shotgun (WGS) entry which is preliminary data.</text>
</comment>
<gene>
    <name evidence="3" type="ORF">NSA23_03300</name>
</gene>
<evidence type="ECO:0000313" key="4">
    <source>
        <dbReference type="Proteomes" id="UP001142078"/>
    </source>
</evidence>
<dbReference type="PANTHER" id="PTHR35788">
    <property type="entry name" value="EXPORTED PROTEIN-RELATED"/>
    <property type="match status" value="1"/>
</dbReference>
<protein>
    <submittedName>
        <fullName evidence="3">VanW family protein</fullName>
    </submittedName>
</protein>
<feature type="domain" description="YoaR-like putative peptidoglycan binding" evidence="2">
    <location>
        <begin position="86"/>
        <end position="196"/>
    </location>
</feature>
<evidence type="ECO:0000259" key="2">
    <source>
        <dbReference type="Pfam" id="PF12229"/>
    </source>
</evidence>
<keyword evidence="1" id="KW-0472">Membrane</keyword>
<dbReference type="InterPro" id="IPR007391">
    <property type="entry name" value="Vancomycin_resist_VanW"/>
</dbReference>
<dbReference type="Pfam" id="PF04294">
    <property type="entry name" value="VanW"/>
    <property type="match status" value="1"/>
</dbReference>
<keyword evidence="4" id="KW-1185">Reference proteome</keyword>